<reference evidence="2" key="1">
    <citation type="submission" date="2016-11" db="EMBL/GenBank/DDBJ databases">
        <authorList>
            <person name="Varghese N."/>
            <person name="Submissions S."/>
        </authorList>
    </citation>
    <scope>NUCLEOTIDE SEQUENCE [LARGE SCALE GENOMIC DNA]</scope>
    <source>
        <strain evidence="2">DSM 8595</strain>
    </source>
</reference>
<evidence type="ECO:0000313" key="2">
    <source>
        <dbReference type="Proteomes" id="UP000184699"/>
    </source>
</evidence>
<dbReference type="OrthoDB" id="5072728at2"/>
<dbReference type="EMBL" id="FSRJ01000001">
    <property type="protein sequence ID" value="SIN72847.1"/>
    <property type="molecule type" value="Genomic_DNA"/>
</dbReference>
<keyword evidence="2" id="KW-1185">Reference proteome</keyword>
<dbReference type="AlphaFoldDB" id="A0A1N6DQ52"/>
<evidence type="ECO:0000313" key="1">
    <source>
        <dbReference type="EMBL" id="SIN72847.1"/>
    </source>
</evidence>
<organism evidence="1 2">
    <name type="scientific">Agromyces cerinus subsp. cerinus</name>
    <dbReference type="NCBI Taxonomy" id="232089"/>
    <lineage>
        <taxon>Bacteria</taxon>
        <taxon>Bacillati</taxon>
        <taxon>Actinomycetota</taxon>
        <taxon>Actinomycetes</taxon>
        <taxon>Micrococcales</taxon>
        <taxon>Microbacteriaceae</taxon>
        <taxon>Agromyces</taxon>
    </lineage>
</organism>
<gene>
    <name evidence="1" type="ORF">SAMN05443544_0579</name>
</gene>
<protein>
    <submittedName>
        <fullName evidence="1">Uncharacterized protein</fullName>
    </submittedName>
</protein>
<proteinExistence type="predicted"/>
<dbReference type="RefSeq" id="WP_074258820.1">
    <property type="nucleotide sequence ID" value="NZ_FSRJ01000001.1"/>
</dbReference>
<name>A0A1N6DQ52_9MICO</name>
<sequence>MALETTPTSSQSDGKWRIWSVPIGSNALSVAILNGATAKSLTYGLTADGFDHQTTQATVEDKRLTLVQDLSAPGRVTETVNLKVVSSTTSDSADQVLSALAVSGALIQLTVRRAVDNATIATVAQVVDVLTGRVGVRRADAPVENGVDTAQYQFFPSSPTQRQAVLVA</sequence>
<dbReference type="Pfam" id="PF25595">
    <property type="entry name" value="Phage_TTP_16"/>
    <property type="match status" value="1"/>
</dbReference>
<dbReference type="Proteomes" id="UP000184699">
    <property type="component" value="Unassembled WGS sequence"/>
</dbReference>
<dbReference type="InterPro" id="IPR058009">
    <property type="entry name" value="TTP_Phage_16"/>
</dbReference>
<accession>A0A1N6DQ52</accession>